<protein>
    <submittedName>
        <fullName evidence="1">Uncharacterized protein</fullName>
    </submittedName>
</protein>
<accession>A0A844G8U8</accession>
<organism evidence="1 2">
    <name type="scientific">Victivallis lenta</name>
    <dbReference type="NCBI Taxonomy" id="2606640"/>
    <lineage>
        <taxon>Bacteria</taxon>
        <taxon>Pseudomonadati</taxon>
        <taxon>Lentisphaerota</taxon>
        <taxon>Lentisphaeria</taxon>
        <taxon>Victivallales</taxon>
        <taxon>Victivallaceae</taxon>
        <taxon>Victivallis</taxon>
    </lineage>
</organism>
<evidence type="ECO:0000313" key="2">
    <source>
        <dbReference type="Proteomes" id="UP000435649"/>
    </source>
</evidence>
<dbReference type="AlphaFoldDB" id="A0A844G8U8"/>
<evidence type="ECO:0000313" key="1">
    <source>
        <dbReference type="EMBL" id="MST98838.1"/>
    </source>
</evidence>
<dbReference type="Proteomes" id="UP000435649">
    <property type="component" value="Unassembled WGS sequence"/>
</dbReference>
<reference evidence="1 2" key="1">
    <citation type="submission" date="2019-08" db="EMBL/GenBank/DDBJ databases">
        <title>In-depth cultivation of the pig gut microbiome towards novel bacterial diversity and tailored functional studies.</title>
        <authorList>
            <person name="Wylensek D."/>
            <person name="Hitch T.C.A."/>
            <person name="Clavel T."/>
        </authorList>
    </citation>
    <scope>NUCLEOTIDE SEQUENCE [LARGE SCALE GENOMIC DNA]</scope>
    <source>
        <strain evidence="1 2">BBE-744-WT-12</strain>
    </source>
</reference>
<proteinExistence type="predicted"/>
<comment type="caution">
    <text evidence="1">The sequence shown here is derived from an EMBL/GenBank/DDBJ whole genome shotgun (WGS) entry which is preliminary data.</text>
</comment>
<dbReference type="RefSeq" id="WP_154419844.1">
    <property type="nucleotide sequence ID" value="NZ_VUNS01000024.1"/>
</dbReference>
<gene>
    <name evidence="1" type="ORF">FYJ85_17520</name>
</gene>
<name>A0A844G8U8_9BACT</name>
<dbReference type="EMBL" id="VUNS01000024">
    <property type="protein sequence ID" value="MST98838.1"/>
    <property type="molecule type" value="Genomic_DNA"/>
</dbReference>
<keyword evidence="2" id="KW-1185">Reference proteome</keyword>
<sequence>MSSTLLRSMKAYQCRGEREMIYALITDTAESNLHPICYNHWPIAAGRKYEVMKTICQMAADVYGGMLKWRGRDWGRDGSCSEFMTYGENTLKRAAELSGPVPDIDCCNILYFKEDDPCADIFGNFEQIGYKVKNFFNEKVLVKEQPTVLDLEMAFRIRDHYESCKRYAQKSQTLDIAKLRKNLYSTSYLFPAQYRNAFKGCEAA</sequence>